<comment type="caution">
    <text evidence="1">The sequence shown here is derived from an EMBL/GenBank/DDBJ whole genome shotgun (WGS) entry which is preliminary data.</text>
</comment>
<organism evidence="1 2">
    <name type="scientific">Bacteroides pectinophilus CAG:437</name>
    <dbReference type="NCBI Taxonomy" id="1263051"/>
    <lineage>
        <taxon>Bacteria</taxon>
        <taxon>Bacillati</taxon>
        <taxon>Bacillota</taxon>
        <taxon>Clostridia</taxon>
        <taxon>Eubacteriales</taxon>
    </lineage>
</organism>
<gene>
    <name evidence="1" type="ORF">BN656_01014</name>
</gene>
<protein>
    <submittedName>
        <fullName evidence="1">Uncharacterized protein</fullName>
    </submittedName>
</protein>
<dbReference type="AlphaFoldDB" id="R7ADX7"/>
<evidence type="ECO:0000313" key="2">
    <source>
        <dbReference type="Proteomes" id="UP000018141"/>
    </source>
</evidence>
<accession>R7ADX7</accession>
<reference evidence="1" key="1">
    <citation type="submission" date="2012-11" db="EMBL/GenBank/DDBJ databases">
        <title>Dependencies among metagenomic species, viruses, plasmids and units of genetic variation.</title>
        <authorList>
            <person name="Nielsen H.B."/>
            <person name="Almeida M."/>
            <person name="Juncker A.S."/>
            <person name="Rasmussen S."/>
            <person name="Li J."/>
            <person name="Sunagawa S."/>
            <person name="Plichta D."/>
            <person name="Gautier L."/>
            <person name="Le Chatelier E."/>
            <person name="Peletier E."/>
            <person name="Bonde I."/>
            <person name="Nielsen T."/>
            <person name="Manichanh C."/>
            <person name="Arumugam M."/>
            <person name="Batto J."/>
            <person name="Santos M.B.Q.D."/>
            <person name="Blom N."/>
            <person name="Borruel N."/>
            <person name="Burgdorf K.S."/>
            <person name="Boumezbeur F."/>
            <person name="Casellas F."/>
            <person name="Dore J."/>
            <person name="Guarner F."/>
            <person name="Hansen T."/>
            <person name="Hildebrand F."/>
            <person name="Kaas R.S."/>
            <person name="Kennedy S."/>
            <person name="Kristiansen K."/>
            <person name="Kultima J.R."/>
            <person name="Leonard P."/>
            <person name="Levenez F."/>
            <person name="Lund O."/>
            <person name="Moumen B."/>
            <person name="Le Paslier D."/>
            <person name="Pons N."/>
            <person name="Pedersen O."/>
            <person name="Prifti E."/>
            <person name="Qin J."/>
            <person name="Raes J."/>
            <person name="Tap J."/>
            <person name="Tims S."/>
            <person name="Ussery D.W."/>
            <person name="Yamada T."/>
            <person name="MetaHit consortium"/>
            <person name="Renault P."/>
            <person name="Sicheritz-Ponten T."/>
            <person name="Bork P."/>
            <person name="Wang J."/>
            <person name="Brunak S."/>
            <person name="Ehrlich S.D."/>
        </authorList>
    </citation>
    <scope>NUCLEOTIDE SEQUENCE [LARGE SCALE GENOMIC DNA]</scope>
</reference>
<evidence type="ECO:0000313" key="1">
    <source>
        <dbReference type="EMBL" id="CDD56525.1"/>
    </source>
</evidence>
<proteinExistence type="predicted"/>
<sequence>MNENYIIEGNAVYEIDAQCRQEKYGDVIENEVKLSMVHGTGEDNTKDCNTKAADEKVSVFFE</sequence>
<dbReference type="EMBL" id="CBHH010000035">
    <property type="protein sequence ID" value="CDD56525.1"/>
    <property type="molecule type" value="Genomic_DNA"/>
</dbReference>
<dbReference type="Proteomes" id="UP000018141">
    <property type="component" value="Unassembled WGS sequence"/>
</dbReference>
<name>R7ADX7_9FIRM</name>